<dbReference type="InterPro" id="IPR023606">
    <property type="entry name" value="CoA-Trfase_III_dom_1_sf"/>
</dbReference>
<dbReference type="RefSeq" id="WP_098695700.1">
    <property type="nucleotide sequence ID" value="NZ_CP023778.1"/>
</dbReference>
<accession>A0A291RM28</accession>
<dbReference type="KEGG" id="ntp:CRH09_22995"/>
<name>A0A291RM28_9NOCA</name>
<dbReference type="AlphaFoldDB" id="A0A291RM28"/>
<dbReference type="InterPro" id="IPR044855">
    <property type="entry name" value="CoA-Trfase_III_dom3_sf"/>
</dbReference>
<dbReference type="InterPro" id="IPR050509">
    <property type="entry name" value="CoA-transferase_III"/>
</dbReference>
<dbReference type="GeneID" id="88360219"/>
<evidence type="ECO:0000313" key="3">
    <source>
        <dbReference type="EMBL" id="ATL68633.1"/>
    </source>
</evidence>
<sequence>MVEREPGTISPLAGLRVVEFGHYLAGPLTGVLLADQGADVLTVAPPTGSGLDPATTAILRRGKRVQSADLRDRDARAAVRDRVEQADVVIENFRPGVMDRLGFGYEQVAAINPAVIYLSLPGFSRHDDRAAMPGWEGVIAAACGFYTDLSLPGAVLDAPPTYTPLPLPSIYAGVHGAIAVAAAVFARLGHGAGDRIEVPLLDAAMSAAAGLVYRVRDQPDRYNMPPAPRRLLDLLSDIRLPRSLSRTPPGRWSARSTAWLGELTDRLSPPLFANYRCADDRYLFLCAMDNEKHIARLLDVTGLAATAADLGFAQGNCLDVPPSHRNINAYRGTSPRWMRLRRAMSRVFATRPAMEWERRLTEAGVPAAVQRSTTEWIEHTLATASGIVRHIDDRAEPGATVDLSAADPGSSAFTPDSPRPHPRTPWLHGITVLDLSNVIAGPSCARTLAEFGADIIQIAPTAPRMGPRQTLHFGLEVNAGKRGIAVDLTTDAGRRILHELMARSDVLAHNCLPRQAAHLGFDPVAAHGINDRLITVAVTAFGGPATDTHDDLPGYDPTLQAATGIMTRYGGTHTPALHGLASCVDYVTGYSGAYAAILGLIARARGAHHIHARTSLARLATWVQLPFLNAHGQEPSGLDARGTGPTNRIYRARDGWLFLSAGRPDAPAPGNLAAMIEKSTVTDAIDYARAHGWAAHRLVDARTMRCLAAPVGPPDPSAPPRSGQVRIAAHPSGLRYWVPVASWVRSDRTPRHELAPAPHPGQHTDEILTALGYSDTAIADLHRHSIVTDRWFDGDAYLPD</sequence>
<gene>
    <name evidence="3" type="ORF">CRH09_22995</name>
</gene>
<evidence type="ECO:0008006" key="5">
    <source>
        <dbReference type="Google" id="ProtNLM"/>
    </source>
</evidence>
<dbReference type="InterPro" id="IPR003673">
    <property type="entry name" value="CoA-Trfase_fam_III"/>
</dbReference>
<dbReference type="PANTHER" id="PTHR48228">
    <property type="entry name" value="SUCCINYL-COA--D-CITRAMALATE COA-TRANSFERASE"/>
    <property type="match status" value="1"/>
</dbReference>
<dbReference type="PANTHER" id="PTHR48228:SF6">
    <property type="entry name" value="L-CARNITINE COA-TRANSFERASE"/>
    <property type="match status" value="1"/>
</dbReference>
<comment type="similarity">
    <text evidence="1">Belongs to the CoA-transferase III family.</text>
</comment>
<keyword evidence="2" id="KW-0808">Transferase</keyword>
<dbReference type="GO" id="GO:0003824">
    <property type="term" value="F:catalytic activity"/>
    <property type="evidence" value="ECO:0007669"/>
    <property type="project" value="InterPro"/>
</dbReference>
<dbReference type="Proteomes" id="UP000221961">
    <property type="component" value="Chromosome"/>
</dbReference>
<dbReference type="SUPFAM" id="SSF89796">
    <property type="entry name" value="CoA-transferase family III (CaiB/BaiF)"/>
    <property type="match status" value="2"/>
</dbReference>
<proteinExistence type="inferred from homology"/>
<evidence type="ECO:0000256" key="2">
    <source>
        <dbReference type="ARBA" id="ARBA00022679"/>
    </source>
</evidence>
<dbReference type="Gene3D" id="3.30.1540.10">
    <property type="entry name" value="formyl-coa transferase, domain 3"/>
    <property type="match status" value="1"/>
</dbReference>
<dbReference type="Gene3D" id="3.40.50.10540">
    <property type="entry name" value="Crotonobetainyl-coa:carnitine coa-transferase, domain 1"/>
    <property type="match status" value="3"/>
</dbReference>
<protein>
    <recommendedName>
        <fullName evidence="5">CoA transferase</fullName>
    </recommendedName>
</protein>
<evidence type="ECO:0000313" key="4">
    <source>
        <dbReference type="Proteomes" id="UP000221961"/>
    </source>
</evidence>
<dbReference type="EMBL" id="CP023778">
    <property type="protein sequence ID" value="ATL68633.1"/>
    <property type="molecule type" value="Genomic_DNA"/>
</dbReference>
<organism evidence="3 4">
    <name type="scientific">Nocardia terpenica</name>
    <dbReference type="NCBI Taxonomy" id="455432"/>
    <lineage>
        <taxon>Bacteria</taxon>
        <taxon>Bacillati</taxon>
        <taxon>Actinomycetota</taxon>
        <taxon>Actinomycetes</taxon>
        <taxon>Mycobacteriales</taxon>
        <taxon>Nocardiaceae</taxon>
        <taxon>Nocardia</taxon>
    </lineage>
</organism>
<reference evidence="3 4" key="1">
    <citation type="submission" date="2017-10" db="EMBL/GenBank/DDBJ databases">
        <title>Comparative genomics between pathogenic Norcardia.</title>
        <authorList>
            <person name="Zeng L."/>
        </authorList>
    </citation>
    <scope>NUCLEOTIDE SEQUENCE [LARGE SCALE GENOMIC DNA]</scope>
    <source>
        <strain evidence="3 4">NC_YFY_NT001</strain>
    </source>
</reference>
<dbReference type="Pfam" id="PF02515">
    <property type="entry name" value="CoA_transf_3"/>
    <property type="match status" value="3"/>
</dbReference>
<evidence type="ECO:0000256" key="1">
    <source>
        <dbReference type="ARBA" id="ARBA00008383"/>
    </source>
</evidence>